<dbReference type="SUPFAM" id="SSF48371">
    <property type="entry name" value="ARM repeat"/>
    <property type="match status" value="1"/>
</dbReference>
<dbReference type="SUPFAM" id="SSF49265">
    <property type="entry name" value="Fibronectin type III"/>
    <property type="match status" value="2"/>
</dbReference>
<organism evidence="11">
    <name type="scientific">Thelazia callipaeda</name>
    <name type="common">Oriental eyeworm</name>
    <name type="synonym">Parasitic nematode</name>
    <dbReference type="NCBI Taxonomy" id="103827"/>
    <lineage>
        <taxon>Eukaryota</taxon>
        <taxon>Metazoa</taxon>
        <taxon>Ecdysozoa</taxon>
        <taxon>Nematoda</taxon>
        <taxon>Chromadorea</taxon>
        <taxon>Rhabditida</taxon>
        <taxon>Spirurina</taxon>
        <taxon>Spiruromorpha</taxon>
        <taxon>Thelazioidea</taxon>
        <taxon>Thelaziidae</taxon>
        <taxon>Thelazia</taxon>
    </lineage>
</organism>
<feature type="compositionally biased region" description="Basic and acidic residues" evidence="7">
    <location>
        <begin position="941"/>
        <end position="951"/>
    </location>
</feature>
<keyword evidence="3" id="KW-0677">Repeat</keyword>
<dbReference type="SMART" id="SM00060">
    <property type="entry name" value="FN3"/>
    <property type="match status" value="4"/>
</dbReference>
<evidence type="ECO:0000256" key="4">
    <source>
        <dbReference type="ARBA" id="ARBA00022889"/>
    </source>
</evidence>
<accession>A0A0N5CW33</accession>
<dbReference type="AlphaFoldDB" id="A0A0N5CW33"/>
<evidence type="ECO:0000313" key="9">
    <source>
        <dbReference type="EMBL" id="VDN01656.1"/>
    </source>
</evidence>
<evidence type="ECO:0000313" key="10">
    <source>
        <dbReference type="Proteomes" id="UP000276776"/>
    </source>
</evidence>
<evidence type="ECO:0000256" key="2">
    <source>
        <dbReference type="ARBA" id="ARBA00005462"/>
    </source>
</evidence>
<feature type="domain" description="Fibronectin type-III" evidence="8">
    <location>
        <begin position="448"/>
        <end position="542"/>
    </location>
</feature>
<feature type="domain" description="Fibronectin type-III" evidence="8">
    <location>
        <begin position="227"/>
        <end position="322"/>
    </location>
</feature>
<comment type="similarity">
    <text evidence="2">Belongs to the beta-catenin family.</text>
</comment>
<keyword evidence="10" id="KW-1185">Reference proteome</keyword>
<dbReference type="Pfam" id="PF00041">
    <property type="entry name" value="fn3"/>
    <property type="match status" value="4"/>
</dbReference>
<dbReference type="InterPro" id="IPR028435">
    <property type="entry name" value="Plakophilin/d_Catenin"/>
</dbReference>
<dbReference type="PANTHER" id="PTHR10372">
    <property type="entry name" value="PLAKOPHILLIN-RELATED"/>
    <property type="match status" value="1"/>
</dbReference>
<gene>
    <name evidence="9" type="ORF">TCLT_LOCUS4533</name>
</gene>
<evidence type="ECO:0000256" key="5">
    <source>
        <dbReference type="ARBA" id="ARBA00022949"/>
    </source>
</evidence>
<feature type="repeat" description="ARM" evidence="6">
    <location>
        <begin position="790"/>
        <end position="833"/>
    </location>
</feature>
<dbReference type="PANTHER" id="PTHR10372:SF27">
    <property type="entry name" value="ADHERENS JUNCTION PROTEIN P120"/>
    <property type="match status" value="1"/>
</dbReference>
<dbReference type="EMBL" id="UYYF01004292">
    <property type="protein sequence ID" value="VDN01656.1"/>
    <property type="molecule type" value="Genomic_DNA"/>
</dbReference>
<dbReference type="InterPro" id="IPR011989">
    <property type="entry name" value="ARM-like"/>
</dbReference>
<dbReference type="SMART" id="SM00185">
    <property type="entry name" value="ARM"/>
    <property type="match status" value="6"/>
</dbReference>
<sequence>MEPIPEEDQEIPSIPPTCTMKHEKKSRLTEVYTSEQVDTRMSKIPHSTASDSWMQVKKDGLSKTFLIFCSNSSAYSSESLIEPASAQSSTYSYTYESHYDELPDETSPTDHVLNKEFCGDIERHSSQMQKITRVTKVTTTRSLRQLPSLSQGAEYFFDADGSPLLVERTTTPSDEHEPDAQDELLSFGIDLRSDDSMPDRHVVDAPPPAPSSVYETEAYASQNVPGAPSVPEITDVTISDIAIIWQPPEIDRQAGLIGYLIEIRELNSAKWCVINEDLIKKTSFRIKNLNPHSKYDVRVVAVNSSGRGMPSVACTGVHLCSDYKFNSDLNGWNGTAPGRPYVILLDTSSVVLEWSPAIPSPGSSPVTGYKVSYRTENSEWTQSNDNLITTCRTEVSNLKPNGDYEFRVVAISADGLSEPSLSSGFVRLKSSALYHYPSLMKAQDACHPPGQPQIEEFDANWVQLHWIEGGPPDEPSTSYIVEYREVGDPLWYTATTAAVTTSYTVKCLRPNSTYEFRVIGRDREGNVSLPSAVSNAVQLRPVRSGFLQGIPAKPQPPEYVDFGNGDRVTLCWFPAASSLPIQGYNVEFRDHQQDAAWYRVNERLIRSCKMTVGDLIPGHHYQFRVIACNAVGYSLPSDPSPVVHIAVSYNGGGDAFVETATYGTVPLLQDEIVRESPPLPDRDDSPPPIHRKFLREKDVHWRDPTLKEVIEYLDSTNKVEQLNASGYLQHLTFNDNAIKEETRELGGIPKLVRLLSGDVPDIQKNVCGCLKNLSFGKENDENKRAINDAGGIAALAALLRQTHDVHVMEEVTATLWNLSSCDDLKSSILDQVSEPINQRVVVPGSRLIGNDMENGLNVSYNVNMFKNGTGVLRNVSAASSNARKILRGCPGLIESLVYYLRQAVLRNQVDTRTVENVVCTLRNLSYRIQEVVDENYDPKVDFETSQRERSKSAPSGSPKVKKKESNKKSKMRQNSVMNESKNGAEYLWQPELVKLYLKLLQEASNPEVLEASAGAIQNLVACQFEPSINVRACVRIEKGLPVLVELLRLNDDKVVCAVTTALRNLSLDQRNRELIGKYAMKDLVAKLPRAEQRYRDPNVSDATIGAVLGIFFEIIKHSSDFTRNIHECGGTERLRNLASSHPTYSFRICKYASQVLYLMWQHKELHDGFKRNGLKESDFYSGTTSRVRDATTLSRPISSQGAERPTHGTNENPESSTNSLCIGKYDTLDSRAYEPLYASVHKRTDRYGLVGGDSWV</sequence>
<dbReference type="PRINTS" id="PR00014">
    <property type="entry name" value="FNTYPEIII"/>
</dbReference>
<proteinExistence type="inferred from homology"/>
<protein>
    <submittedName>
        <fullName evidence="11">Juxtamembrane domain-associated catenin</fullName>
    </submittedName>
</protein>
<feature type="domain" description="Fibronectin type-III" evidence="8">
    <location>
        <begin position="553"/>
        <end position="648"/>
    </location>
</feature>
<dbReference type="InterPro" id="IPR000225">
    <property type="entry name" value="Armadillo"/>
</dbReference>
<dbReference type="PROSITE" id="PS50853">
    <property type="entry name" value="FN3"/>
    <property type="match status" value="4"/>
</dbReference>
<evidence type="ECO:0000256" key="3">
    <source>
        <dbReference type="ARBA" id="ARBA00022737"/>
    </source>
</evidence>
<evidence type="ECO:0000256" key="1">
    <source>
        <dbReference type="ARBA" id="ARBA00004282"/>
    </source>
</evidence>
<dbReference type="GO" id="GO:0005912">
    <property type="term" value="C:adherens junction"/>
    <property type="evidence" value="ECO:0007669"/>
    <property type="project" value="TreeGrafter"/>
</dbReference>
<evidence type="ECO:0000256" key="7">
    <source>
        <dbReference type="SAM" id="MobiDB-lite"/>
    </source>
</evidence>
<dbReference type="InterPro" id="IPR016024">
    <property type="entry name" value="ARM-type_fold"/>
</dbReference>
<dbReference type="Gene3D" id="1.25.10.10">
    <property type="entry name" value="Leucine-rich Repeat Variant"/>
    <property type="match status" value="1"/>
</dbReference>
<dbReference type="WBParaSite" id="TCLT_0000454401-mRNA-1">
    <property type="protein sequence ID" value="TCLT_0000454401-mRNA-1"/>
    <property type="gene ID" value="TCLT_0000454401"/>
</dbReference>
<keyword evidence="5" id="KW-0965">Cell junction</keyword>
<feature type="region of interest" description="Disordered" evidence="7">
    <location>
        <begin position="941"/>
        <end position="976"/>
    </location>
</feature>
<feature type="compositionally biased region" description="Acidic residues" evidence="7">
    <location>
        <begin position="1"/>
        <end position="10"/>
    </location>
</feature>
<dbReference type="Proteomes" id="UP000276776">
    <property type="component" value="Unassembled WGS sequence"/>
</dbReference>
<comment type="subcellular location">
    <subcellularLocation>
        <location evidence="1">Cell junction</location>
    </subcellularLocation>
</comment>
<dbReference type="GO" id="GO:0005737">
    <property type="term" value="C:cytoplasm"/>
    <property type="evidence" value="ECO:0007669"/>
    <property type="project" value="TreeGrafter"/>
</dbReference>
<dbReference type="GO" id="GO:0098609">
    <property type="term" value="P:cell-cell adhesion"/>
    <property type="evidence" value="ECO:0007669"/>
    <property type="project" value="InterPro"/>
</dbReference>
<feature type="region of interest" description="Disordered" evidence="7">
    <location>
        <begin position="1185"/>
        <end position="1220"/>
    </location>
</feature>
<dbReference type="PROSITE" id="PS50176">
    <property type="entry name" value="ARM_REPEAT"/>
    <property type="match status" value="3"/>
</dbReference>
<dbReference type="InterPro" id="IPR036116">
    <property type="entry name" value="FN3_sf"/>
</dbReference>
<dbReference type="GO" id="GO:0005886">
    <property type="term" value="C:plasma membrane"/>
    <property type="evidence" value="ECO:0007669"/>
    <property type="project" value="TreeGrafter"/>
</dbReference>
<keyword evidence="4" id="KW-0130">Cell adhesion</keyword>
<dbReference type="InterPro" id="IPR013783">
    <property type="entry name" value="Ig-like_fold"/>
</dbReference>
<dbReference type="GO" id="GO:0005634">
    <property type="term" value="C:nucleus"/>
    <property type="evidence" value="ECO:0007669"/>
    <property type="project" value="TreeGrafter"/>
</dbReference>
<dbReference type="InterPro" id="IPR003961">
    <property type="entry name" value="FN3_dom"/>
</dbReference>
<reference evidence="9 10" key="2">
    <citation type="submission" date="2018-11" db="EMBL/GenBank/DDBJ databases">
        <authorList>
            <consortium name="Pathogen Informatics"/>
        </authorList>
    </citation>
    <scope>NUCLEOTIDE SEQUENCE [LARGE SCALE GENOMIC DNA]</scope>
</reference>
<feature type="domain" description="Fibronectin type-III" evidence="8">
    <location>
        <begin position="336"/>
        <end position="431"/>
    </location>
</feature>
<dbReference type="CDD" id="cd00063">
    <property type="entry name" value="FN3"/>
    <property type="match status" value="4"/>
</dbReference>
<feature type="repeat" description="ARM" evidence="6">
    <location>
        <begin position="1038"/>
        <end position="1075"/>
    </location>
</feature>
<evidence type="ECO:0000313" key="11">
    <source>
        <dbReference type="WBParaSite" id="TCLT_0000454401-mRNA-1"/>
    </source>
</evidence>
<reference evidence="11" key="1">
    <citation type="submission" date="2016-04" db="UniProtKB">
        <authorList>
            <consortium name="WormBaseParasite"/>
        </authorList>
    </citation>
    <scope>IDENTIFICATION</scope>
</reference>
<dbReference type="OrthoDB" id="3245100at2759"/>
<feature type="region of interest" description="Disordered" evidence="7">
    <location>
        <begin position="1"/>
        <end position="34"/>
    </location>
</feature>
<name>A0A0N5CW33_THECL</name>
<evidence type="ECO:0000259" key="8">
    <source>
        <dbReference type="PROSITE" id="PS50853"/>
    </source>
</evidence>
<dbReference type="Gene3D" id="2.60.40.10">
    <property type="entry name" value="Immunoglobulins"/>
    <property type="match status" value="4"/>
</dbReference>
<feature type="repeat" description="ARM" evidence="6">
    <location>
        <begin position="746"/>
        <end position="791"/>
    </location>
</feature>
<dbReference type="STRING" id="103827.A0A0N5CW33"/>
<feature type="compositionally biased region" description="Basic residues" evidence="7">
    <location>
        <begin position="959"/>
        <end position="971"/>
    </location>
</feature>
<dbReference type="OMA" id="QFRVIAC"/>
<dbReference type="Pfam" id="PF00514">
    <property type="entry name" value="Arm"/>
    <property type="match status" value="3"/>
</dbReference>
<evidence type="ECO:0000256" key="6">
    <source>
        <dbReference type="PROSITE-ProRule" id="PRU00259"/>
    </source>
</evidence>